<keyword evidence="2 5" id="KW-0808">Transferase</keyword>
<dbReference type="InterPro" id="IPR036511">
    <property type="entry name" value="TGT-like_sf"/>
</dbReference>
<dbReference type="InterPro" id="IPR002616">
    <property type="entry name" value="tRNA_ribo_trans-like"/>
</dbReference>
<dbReference type="InterPro" id="IPR050076">
    <property type="entry name" value="ArchSynthase1/Queuine_TRR"/>
</dbReference>
<organism evidence="5">
    <name type="scientific">mine drainage metagenome</name>
    <dbReference type="NCBI Taxonomy" id="410659"/>
    <lineage>
        <taxon>unclassified sequences</taxon>
        <taxon>metagenomes</taxon>
        <taxon>ecological metagenomes</taxon>
    </lineage>
</organism>
<dbReference type="NCBIfam" id="TIGR00449">
    <property type="entry name" value="tgt_general"/>
    <property type="match status" value="2"/>
</dbReference>
<evidence type="ECO:0000256" key="2">
    <source>
        <dbReference type="ARBA" id="ARBA00022679"/>
    </source>
</evidence>
<dbReference type="CDD" id="cd00945">
    <property type="entry name" value="Aldolase_Class_I"/>
    <property type="match status" value="1"/>
</dbReference>
<keyword evidence="3" id="KW-0819">tRNA processing</keyword>
<dbReference type="InterPro" id="IPR004803">
    <property type="entry name" value="TGT"/>
</dbReference>
<dbReference type="PANTHER" id="PTHR46499">
    <property type="entry name" value="QUEUINE TRNA-RIBOSYLTRANSFERASE"/>
    <property type="match status" value="1"/>
</dbReference>
<dbReference type="GO" id="GO:0008479">
    <property type="term" value="F:tRNA-guanosine(34) queuine transglycosylase activity"/>
    <property type="evidence" value="ECO:0007669"/>
    <property type="project" value="InterPro"/>
</dbReference>
<reference evidence="5" key="1">
    <citation type="submission" date="2009-10" db="EMBL/GenBank/DDBJ databases">
        <title>Diversity of trophic interactions inside an arsenic-rich microbial ecosystem.</title>
        <authorList>
            <person name="Bertin P.N."/>
            <person name="Heinrich-Salmeron A."/>
            <person name="Pelletier E."/>
            <person name="Goulhen-Chollet F."/>
            <person name="Arsene-Ploetze F."/>
            <person name="Gallien S."/>
            <person name="Calteau A."/>
            <person name="Vallenet D."/>
            <person name="Casiot C."/>
            <person name="Chane-Woon-Ming B."/>
            <person name="Giloteaux L."/>
            <person name="Barakat M."/>
            <person name="Bonnefoy V."/>
            <person name="Bruneel O."/>
            <person name="Chandler M."/>
            <person name="Cleiss J."/>
            <person name="Duran R."/>
            <person name="Elbaz-Poulichet F."/>
            <person name="Fonknechten N."/>
            <person name="Lauga B."/>
            <person name="Mornico D."/>
            <person name="Ortet P."/>
            <person name="Schaeffer C."/>
            <person name="Siguier P."/>
            <person name="Alexander Thil Smith A."/>
            <person name="Van Dorsselaer A."/>
            <person name="Weissenbach J."/>
            <person name="Medigue C."/>
            <person name="Le Paslier D."/>
        </authorList>
    </citation>
    <scope>NUCLEOTIDE SEQUENCE</scope>
</reference>
<keyword evidence="1 5" id="KW-0328">Glycosyltransferase</keyword>
<evidence type="ECO:0000313" key="5">
    <source>
        <dbReference type="EMBL" id="CBI08564.1"/>
    </source>
</evidence>
<comment type="caution">
    <text evidence="5">The sequence shown here is derived from an EMBL/GenBank/DDBJ whole genome shotgun (WGS) entry which is preliminary data.</text>
</comment>
<sequence>MALRFELLSTDGSGARRGRIHLPHRVVETPVFMPVGTQGTVKAVPQETLEALGAEIILGNTYHLYLRPGHELIRGLGGLHRFIAWPRAMLTDSGGFQVFSLSKLRKITDEGVRFRSHLDGSSHMFTPEHSMEVQIALGADICMAFDECTEYPADETRARESLRYTMAWAERSLAHFRANAHRVPWGGAQSGPLAGQTQAMFGQTQSLFGIVQGGMYGHLRRESAERLVEMDFDGYAIGGLSVGEPRELTREVIAEVLPLLPKDKPRYVMGVGFPDEIVEYARMGVDMMDCVIPTRAARHGLLFTSEGRMNIKNRQFAEDENPPDLACDCPTCRRYSRAYLRHLMQTGEPLGGTLNSIHNLAFYLRTMARLRDELETA</sequence>
<dbReference type="Gene3D" id="3.20.20.105">
    <property type="entry name" value="Queuine tRNA-ribosyltransferase-like"/>
    <property type="match status" value="1"/>
</dbReference>
<name>E6QMU3_9ZZZZ</name>
<dbReference type="GO" id="GO:0005829">
    <property type="term" value="C:cytosol"/>
    <property type="evidence" value="ECO:0007669"/>
    <property type="project" value="TreeGrafter"/>
</dbReference>
<evidence type="ECO:0000256" key="3">
    <source>
        <dbReference type="ARBA" id="ARBA00022694"/>
    </source>
</evidence>
<dbReference type="GO" id="GO:0008616">
    <property type="term" value="P:tRNA queuosine(34) biosynthetic process"/>
    <property type="evidence" value="ECO:0007669"/>
    <property type="project" value="TreeGrafter"/>
</dbReference>
<dbReference type="AlphaFoldDB" id="E6QMU3"/>
<dbReference type="HAMAP" id="MF_00168">
    <property type="entry name" value="Q_tRNA_Tgt"/>
    <property type="match status" value="1"/>
</dbReference>
<dbReference type="EMBL" id="CABQ01000239">
    <property type="protein sequence ID" value="CBI08564.1"/>
    <property type="molecule type" value="Genomic_DNA"/>
</dbReference>
<gene>
    <name evidence="5" type="primary">tgt</name>
    <name evidence="5" type="ORF">CARN6_2044</name>
</gene>
<dbReference type="FunFam" id="3.20.20.105:FF:000001">
    <property type="entry name" value="Queuine tRNA-ribosyltransferase"/>
    <property type="match status" value="1"/>
</dbReference>
<proteinExistence type="inferred from homology"/>
<dbReference type="Pfam" id="PF01702">
    <property type="entry name" value="TGT"/>
    <property type="match status" value="1"/>
</dbReference>
<dbReference type="EC" id="2.4.2.29" evidence="5"/>
<evidence type="ECO:0000259" key="4">
    <source>
        <dbReference type="Pfam" id="PF01702"/>
    </source>
</evidence>
<evidence type="ECO:0000256" key="1">
    <source>
        <dbReference type="ARBA" id="ARBA00022676"/>
    </source>
</evidence>
<protein>
    <submittedName>
        <fullName evidence="5">tRNA-guanine transglycosylase</fullName>
        <ecNumber evidence="5">2.4.2.29</ecNumber>
    </submittedName>
</protein>
<dbReference type="SUPFAM" id="SSF51713">
    <property type="entry name" value="tRNA-guanine transglycosylase"/>
    <property type="match status" value="1"/>
</dbReference>
<dbReference type="PANTHER" id="PTHR46499:SF1">
    <property type="entry name" value="QUEUINE TRNA-RIBOSYLTRANSFERASE"/>
    <property type="match status" value="1"/>
</dbReference>
<feature type="domain" description="tRNA-guanine(15) transglycosylase-like" evidence="4">
    <location>
        <begin position="13"/>
        <end position="375"/>
    </location>
</feature>
<accession>E6QMU3</accession>